<sequence>MRPRSRKKACSACARAKSRCDRGVPSCGRCVIKSLPCEYSQETWSIIPSQTPQVTAEDRTTPISFPPTLPSGEQSTSSTYGLAGADLQDEFRDSPPLFPDLGLETPTAPATISSIERTSFESQLDDRVVCSAAQSNHESSRVRLCKTPITTEHELSTIDGVFKEVFEGISYGRERLPLIHSVQAQPEGRVEVLNTVAGISQFYLTRTVETEQVVLDMVNHEVQQLYTKASQKAPMSYRETLSRDEFLSAFQAVVIYSAMRIYSINHYVNDLVDTIAMTFTQYVLRHSMHCLKPEKNVRPEDWRKWIQDESTRRNFFALHALNIVSNSRKGFSTTMCHAFPEVPLPYPTHVWEAVSSEAWAFHHRSWDTYCGKPLLGIDLIHWANGKQTGREDHICAWLTTIGPFGESIVTSAKAQLSASFAIRPA</sequence>
<dbReference type="PROSITE" id="PS00463">
    <property type="entry name" value="ZN2_CY6_FUNGAL_1"/>
    <property type="match status" value="1"/>
</dbReference>
<dbReference type="InterPro" id="IPR036864">
    <property type="entry name" value="Zn2-C6_fun-type_DNA-bd_sf"/>
</dbReference>
<evidence type="ECO:0000313" key="8">
    <source>
        <dbReference type="EMBL" id="VUC37171.1"/>
    </source>
</evidence>
<dbReference type="Proteomes" id="UP000766486">
    <property type="component" value="Unassembled WGS sequence"/>
</dbReference>
<evidence type="ECO:0000256" key="6">
    <source>
        <dbReference type="SAM" id="MobiDB-lite"/>
    </source>
</evidence>
<evidence type="ECO:0000256" key="4">
    <source>
        <dbReference type="ARBA" id="ARBA00023163"/>
    </source>
</evidence>
<keyword evidence="3" id="KW-0805">Transcription regulation</keyword>
<dbReference type="Pfam" id="PF00172">
    <property type="entry name" value="Zn_clus"/>
    <property type="match status" value="1"/>
</dbReference>
<gene>
    <name evidence="8" type="ORF">CLO192961_LOCUS462937</name>
</gene>
<dbReference type="InterPro" id="IPR001138">
    <property type="entry name" value="Zn2Cys6_DnaBD"/>
</dbReference>
<keyword evidence="5" id="KW-0539">Nucleus</keyword>
<evidence type="ECO:0000256" key="1">
    <source>
        <dbReference type="ARBA" id="ARBA00022723"/>
    </source>
</evidence>
<evidence type="ECO:0000256" key="3">
    <source>
        <dbReference type="ARBA" id="ARBA00023015"/>
    </source>
</evidence>
<keyword evidence="1" id="KW-0479">Metal-binding</keyword>
<dbReference type="SMART" id="SM00066">
    <property type="entry name" value="GAL4"/>
    <property type="match status" value="1"/>
</dbReference>
<keyword evidence="2" id="KW-0862">Zinc</keyword>
<dbReference type="PANTHER" id="PTHR47660">
    <property type="entry name" value="TRANSCRIPTION FACTOR WITH C2H2 AND ZN(2)-CYS(6) DNA BINDING DOMAIN (EUROFUNG)-RELATED-RELATED"/>
    <property type="match status" value="1"/>
</dbReference>
<dbReference type="CDD" id="cd00067">
    <property type="entry name" value="GAL4"/>
    <property type="match status" value="1"/>
</dbReference>
<reference evidence="8 9" key="1">
    <citation type="submission" date="2019-06" db="EMBL/GenBank/DDBJ databases">
        <authorList>
            <person name="Broberg M."/>
        </authorList>
    </citation>
    <scope>NUCLEOTIDE SEQUENCE [LARGE SCALE GENOMIC DNA]</scope>
</reference>
<feature type="domain" description="Zn(2)-C6 fungal-type" evidence="7">
    <location>
        <begin position="9"/>
        <end position="39"/>
    </location>
</feature>
<accession>A0ABY6V0A8</accession>
<organism evidence="8 9">
    <name type="scientific">Bionectria ochroleuca</name>
    <name type="common">Gliocladium roseum</name>
    <dbReference type="NCBI Taxonomy" id="29856"/>
    <lineage>
        <taxon>Eukaryota</taxon>
        <taxon>Fungi</taxon>
        <taxon>Dikarya</taxon>
        <taxon>Ascomycota</taxon>
        <taxon>Pezizomycotina</taxon>
        <taxon>Sordariomycetes</taxon>
        <taxon>Hypocreomycetidae</taxon>
        <taxon>Hypocreales</taxon>
        <taxon>Bionectriaceae</taxon>
        <taxon>Clonostachys</taxon>
    </lineage>
</organism>
<evidence type="ECO:0000313" key="9">
    <source>
        <dbReference type="Proteomes" id="UP000766486"/>
    </source>
</evidence>
<dbReference type="PRINTS" id="PR00755">
    <property type="entry name" value="AFLATOXINBRP"/>
</dbReference>
<proteinExistence type="predicted"/>
<evidence type="ECO:0000256" key="5">
    <source>
        <dbReference type="ARBA" id="ARBA00023242"/>
    </source>
</evidence>
<protein>
    <recommendedName>
        <fullName evidence="7">Zn(2)-C6 fungal-type domain-containing protein</fullName>
    </recommendedName>
</protein>
<comment type="caution">
    <text evidence="8">The sequence shown here is derived from an EMBL/GenBank/DDBJ whole genome shotgun (WGS) entry which is preliminary data.</text>
</comment>
<dbReference type="Gene3D" id="4.10.240.10">
    <property type="entry name" value="Zn(2)-C6 fungal-type DNA-binding domain"/>
    <property type="match status" value="1"/>
</dbReference>
<dbReference type="SUPFAM" id="SSF57701">
    <property type="entry name" value="Zn2/Cys6 DNA-binding domain"/>
    <property type="match status" value="1"/>
</dbReference>
<feature type="region of interest" description="Disordered" evidence="6">
    <location>
        <begin position="49"/>
        <end position="78"/>
    </location>
</feature>
<evidence type="ECO:0000256" key="2">
    <source>
        <dbReference type="ARBA" id="ARBA00022833"/>
    </source>
</evidence>
<evidence type="ECO:0000259" key="7">
    <source>
        <dbReference type="PROSITE" id="PS50048"/>
    </source>
</evidence>
<dbReference type="EMBL" id="CABFNS010000936">
    <property type="protein sequence ID" value="VUC37171.1"/>
    <property type="molecule type" value="Genomic_DNA"/>
</dbReference>
<keyword evidence="4" id="KW-0804">Transcription</keyword>
<keyword evidence="9" id="KW-1185">Reference proteome</keyword>
<dbReference type="PROSITE" id="PS50048">
    <property type="entry name" value="ZN2_CY6_FUNGAL_2"/>
    <property type="match status" value="1"/>
</dbReference>
<name>A0ABY6V0A8_BIOOC</name>
<dbReference type="PANTHER" id="PTHR47660:SF3">
    <property type="entry name" value="FINGER DOMAIN PROTEIN, PUTATIVE (AFU_ORTHOLOGUE AFUA_4G03310)-RELATED"/>
    <property type="match status" value="1"/>
</dbReference>